<evidence type="ECO:0000313" key="9">
    <source>
        <dbReference type="EMBL" id="KJH47464.1"/>
    </source>
</evidence>
<dbReference type="GO" id="GO:0001682">
    <property type="term" value="P:tRNA 5'-leader removal"/>
    <property type="evidence" value="ECO:0007669"/>
    <property type="project" value="InterPro"/>
</dbReference>
<dbReference type="Proteomes" id="UP000053766">
    <property type="component" value="Unassembled WGS sequence"/>
</dbReference>
<keyword evidence="4" id="KW-0547">Nucleotide-binding</keyword>
<dbReference type="PANTHER" id="PTHR22594:SF34">
    <property type="entry name" value="ASPARAGINE--TRNA LIGASE, MITOCHONDRIAL-RELATED"/>
    <property type="match status" value="1"/>
</dbReference>
<evidence type="ECO:0000256" key="2">
    <source>
        <dbReference type="ARBA" id="ARBA00022598"/>
    </source>
</evidence>
<evidence type="ECO:0000256" key="1">
    <source>
        <dbReference type="ARBA" id="ARBA00010800"/>
    </source>
</evidence>
<dbReference type="OrthoDB" id="360585at2759"/>
<keyword evidence="7" id="KW-0030">Aminoacyl-tRNA synthetase</keyword>
<feature type="domain" description="Aminoacyl-transfer RNA synthetases class-II family profile" evidence="8">
    <location>
        <begin position="199"/>
        <end position="443"/>
    </location>
</feature>
<evidence type="ECO:0000259" key="8">
    <source>
        <dbReference type="PROSITE" id="PS50862"/>
    </source>
</evidence>
<accession>A0A0D8XUM5</accession>
<dbReference type="InterPro" id="IPR002759">
    <property type="entry name" value="Pop5/Rpp14/Rnp2-like"/>
</dbReference>
<dbReference type="Gene3D" id="3.30.70.3250">
    <property type="entry name" value="Ribonuclease P, Pop5 subunit"/>
    <property type="match status" value="1"/>
</dbReference>
<organism evidence="9 10">
    <name type="scientific">Dictyocaulus viviparus</name>
    <name type="common">Bovine lungworm</name>
    <dbReference type="NCBI Taxonomy" id="29172"/>
    <lineage>
        <taxon>Eukaryota</taxon>
        <taxon>Metazoa</taxon>
        <taxon>Ecdysozoa</taxon>
        <taxon>Nematoda</taxon>
        <taxon>Chromadorea</taxon>
        <taxon>Rhabditida</taxon>
        <taxon>Rhabditina</taxon>
        <taxon>Rhabditomorpha</taxon>
        <taxon>Strongyloidea</taxon>
        <taxon>Metastrongylidae</taxon>
        <taxon>Dictyocaulus</taxon>
    </lineage>
</organism>
<dbReference type="EMBL" id="KN716306">
    <property type="protein sequence ID" value="KJH47464.1"/>
    <property type="molecule type" value="Genomic_DNA"/>
</dbReference>
<keyword evidence="3" id="KW-0819">tRNA processing</keyword>
<dbReference type="Gene3D" id="3.30.930.10">
    <property type="entry name" value="Bira Bifunctional Protein, Domain 2"/>
    <property type="match status" value="1"/>
</dbReference>
<dbReference type="STRING" id="29172.A0A0D8XUM5"/>
<dbReference type="InterPro" id="IPR045864">
    <property type="entry name" value="aa-tRNA-synth_II/BPL/LPL"/>
</dbReference>
<proteinExistence type="inferred from homology"/>
<keyword evidence="10" id="KW-1185">Reference proteome</keyword>
<dbReference type="PROSITE" id="PS50862">
    <property type="entry name" value="AA_TRNA_LIGASE_II"/>
    <property type="match status" value="1"/>
</dbReference>
<evidence type="ECO:0000256" key="7">
    <source>
        <dbReference type="ARBA" id="ARBA00023146"/>
    </source>
</evidence>
<dbReference type="Pfam" id="PF01900">
    <property type="entry name" value="RNase_P_Rpp14"/>
    <property type="match status" value="1"/>
</dbReference>
<dbReference type="InterPro" id="IPR004364">
    <property type="entry name" value="Aa-tRNA-synt_II"/>
</dbReference>
<dbReference type="GO" id="GO:0006421">
    <property type="term" value="P:asparaginyl-tRNA aminoacylation"/>
    <property type="evidence" value="ECO:0007669"/>
    <property type="project" value="TreeGrafter"/>
</dbReference>
<dbReference type="PANTHER" id="PTHR22594">
    <property type="entry name" value="ASPARTYL/LYSYL-TRNA SYNTHETASE"/>
    <property type="match status" value="1"/>
</dbReference>
<dbReference type="SUPFAM" id="SSF160350">
    <property type="entry name" value="Rnp2-like"/>
    <property type="match status" value="1"/>
</dbReference>
<dbReference type="Gene3D" id="2.40.50.140">
    <property type="entry name" value="Nucleic acid-binding proteins"/>
    <property type="match status" value="1"/>
</dbReference>
<reference evidence="9 10" key="1">
    <citation type="submission" date="2013-11" db="EMBL/GenBank/DDBJ databases">
        <title>Draft genome of the bovine lungworm Dictyocaulus viviparus.</title>
        <authorList>
            <person name="Mitreva M."/>
        </authorList>
    </citation>
    <scope>NUCLEOTIDE SEQUENCE [LARGE SCALE GENOMIC DNA]</scope>
    <source>
        <strain evidence="9 10">HannoverDv2000</strain>
    </source>
</reference>
<reference evidence="10" key="2">
    <citation type="journal article" date="2016" name="Sci. Rep.">
        <title>Dictyocaulus viviparus genome, variome and transcriptome elucidate lungworm biology and support future intervention.</title>
        <authorList>
            <person name="McNulty S.N."/>
            <person name="Strube C."/>
            <person name="Rosa B.A."/>
            <person name="Martin J.C."/>
            <person name="Tyagi R."/>
            <person name="Choi Y.J."/>
            <person name="Wang Q."/>
            <person name="Hallsworth Pepin K."/>
            <person name="Zhang X."/>
            <person name="Ozersky P."/>
            <person name="Wilson R.K."/>
            <person name="Sternberg P.W."/>
            <person name="Gasser R.B."/>
            <person name="Mitreva M."/>
        </authorList>
    </citation>
    <scope>NUCLEOTIDE SEQUENCE [LARGE SCALE GENOMIC DNA]</scope>
    <source>
        <strain evidence="10">HannoverDv2000</strain>
    </source>
</reference>
<dbReference type="GO" id="GO:0005739">
    <property type="term" value="C:mitochondrion"/>
    <property type="evidence" value="ECO:0007669"/>
    <property type="project" value="TreeGrafter"/>
</dbReference>
<dbReference type="Pfam" id="PF00152">
    <property type="entry name" value="tRNA-synt_2"/>
    <property type="match status" value="1"/>
</dbReference>
<dbReference type="SUPFAM" id="SSF50249">
    <property type="entry name" value="Nucleic acid-binding proteins"/>
    <property type="match status" value="1"/>
</dbReference>
<dbReference type="InterPro" id="IPR006195">
    <property type="entry name" value="aa-tRNA-synth_II"/>
</dbReference>
<evidence type="ECO:0000256" key="5">
    <source>
        <dbReference type="ARBA" id="ARBA00022840"/>
    </source>
</evidence>
<dbReference type="GO" id="GO:0005524">
    <property type="term" value="F:ATP binding"/>
    <property type="evidence" value="ECO:0007669"/>
    <property type="project" value="UniProtKB-KW"/>
</dbReference>
<dbReference type="InterPro" id="IPR012340">
    <property type="entry name" value="NA-bd_OB-fold"/>
</dbReference>
<keyword evidence="2" id="KW-0436">Ligase</keyword>
<gene>
    <name evidence="9" type="ORF">DICVIV_06451</name>
</gene>
<keyword evidence="6" id="KW-0648">Protein biosynthesis</keyword>
<evidence type="ECO:0000256" key="6">
    <source>
        <dbReference type="ARBA" id="ARBA00022917"/>
    </source>
</evidence>
<protein>
    <submittedName>
        <fullName evidence="9">Nucleic acid-binding domain protein</fullName>
    </submittedName>
</protein>
<dbReference type="AlphaFoldDB" id="A0A0D8XUM5"/>
<dbReference type="InterPro" id="IPR038085">
    <property type="entry name" value="Rnp2-like_sf"/>
</dbReference>
<name>A0A0D8XUM5_DICVI</name>
<evidence type="ECO:0000256" key="3">
    <source>
        <dbReference type="ARBA" id="ARBA00022694"/>
    </source>
</evidence>
<dbReference type="SUPFAM" id="SSF55681">
    <property type="entry name" value="Class II aaRS and biotin synthetases"/>
    <property type="match status" value="1"/>
</dbReference>
<dbReference type="GO" id="GO:0030677">
    <property type="term" value="C:ribonuclease P complex"/>
    <property type="evidence" value="ECO:0007669"/>
    <property type="project" value="InterPro"/>
</dbReference>
<evidence type="ECO:0000256" key="4">
    <source>
        <dbReference type="ARBA" id="ARBA00022741"/>
    </source>
</evidence>
<keyword evidence="5" id="KW-0067">ATP-binding</keyword>
<sequence length="592" mass="67042">MVASLRNVRCAFLKINRYFPQTLKNVSTGNEKPSDIQLNGWVQKSQRFGSFIFLHVCDGFSGRDVQIVVPRKLCRTVPVGCAVSITGRWQPSLGSQQDFEILANTCKIMAIDKDPDYPSLAPDHLRRKLYLRSRSLPFSALLRLRSKLLFKTHEYFMSHGYVHVDTPLLTINDCEGAGETFSVTVSFSSKNFEVGLPHVYTISSGLRADKQLSRSHLSEFKMLEVEMAFCDELDRLLALTEDFLLSSVRYFINDSKMMEDFANLGPFSNKDHLETLRSIIDSPPFPRITYCDALQLLEENNQEVSGQNLNKQNEAFLVIVPICAYHLVDCIYNFVLPCFKVNYYNSPVFITHYPSNQKPFYALRTSDGEKTHSFDLLCPSIGELASGSLREPSADNLRGRSPNIDWYTELRERGKPISGGFGMGFERFIQLLLGVTNIKDTVPFPRWFKHYKEMVKLKSRYILLEILSNSKDVVSCSPSTLFSTIAEKIGEFHGDYGFALCRSGLAVKVVDGDVALIRTEIVGEKFVTSVLPFITRIGSSQVVLRSLFVGRSVRACEKFLIKYRRNELYGMLRQADSGVEKKIILKALNGIS</sequence>
<comment type="similarity">
    <text evidence="1">Belongs to the eukaryotic/archaeal RNase P protein component 2 family.</text>
</comment>
<dbReference type="GO" id="GO:0004816">
    <property type="term" value="F:asparagine-tRNA ligase activity"/>
    <property type="evidence" value="ECO:0007669"/>
    <property type="project" value="TreeGrafter"/>
</dbReference>
<evidence type="ECO:0000313" key="10">
    <source>
        <dbReference type="Proteomes" id="UP000053766"/>
    </source>
</evidence>